<organism evidence="6 7">
    <name type="scientific">Ornithinimicrobium cryptoxanthini</name>
    <dbReference type="NCBI Taxonomy" id="2934161"/>
    <lineage>
        <taxon>Bacteria</taxon>
        <taxon>Bacillati</taxon>
        <taxon>Actinomycetota</taxon>
        <taxon>Actinomycetes</taxon>
        <taxon>Micrococcales</taxon>
        <taxon>Ornithinimicrobiaceae</taxon>
        <taxon>Ornithinimicrobium</taxon>
    </lineage>
</organism>
<dbReference type="PANTHER" id="PTHR36117">
    <property type="entry name" value="4-HYDROXYPHENYLACETATE 3-MONOOXYGENASE-RELATED"/>
    <property type="match status" value="1"/>
</dbReference>
<name>A0ABY4YM01_9MICO</name>
<reference evidence="6" key="1">
    <citation type="submission" date="2022-06" db="EMBL/GenBank/DDBJ databases">
        <title>Ornithinimicrobium JY.X270.</title>
        <authorList>
            <person name="Huang Y."/>
        </authorList>
    </citation>
    <scope>NUCLEOTIDE SEQUENCE</scope>
    <source>
        <strain evidence="6">JY.X270</strain>
    </source>
</reference>
<dbReference type="EMBL" id="CP099490">
    <property type="protein sequence ID" value="USQ77812.1"/>
    <property type="molecule type" value="Genomic_DNA"/>
</dbReference>
<dbReference type="Pfam" id="PF03241">
    <property type="entry name" value="HpaB"/>
    <property type="match status" value="1"/>
</dbReference>
<dbReference type="InterPro" id="IPR024674">
    <property type="entry name" value="HpaB/PvcC/4-BUDH_N"/>
</dbReference>
<dbReference type="InterPro" id="IPR046373">
    <property type="entry name" value="Acyl-CoA_Oxase/DH_mid-dom_sf"/>
</dbReference>
<dbReference type="SUPFAM" id="SSF56645">
    <property type="entry name" value="Acyl-CoA dehydrogenase NM domain-like"/>
    <property type="match status" value="1"/>
</dbReference>
<dbReference type="PIRSF" id="PIRSF000331">
    <property type="entry name" value="HpaA_HpaB"/>
    <property type="match status" value="1"/>
</dbReference>
<evidence type="ECO:0000259" key="5">
    <source>
        <dbReference type="Pfam" id="PF11794"/>
    </source>
</evidence>
<dbReference type="RefSeq" id="WP_252623489.1">
    <property type="nucleotide sequence ID" value="NZ_CP099490.1"/>
</dbReference>
<dbReference type="InterPro" id="IPR009100">
    <property type="entry name" value="AcylCoA_DH/oxidase_NM_dom_sf"/>
</dbReference>
<keyword evidence="3" id="KW-0560">Oxidoreductase</keyword>
<accession>A0ABY4YM01</accession>
<dbReference type="InterPro" id="IPR024719">
    <property type="entry name" value="HpaB/PvcC/4-BUDH_C"/>
</dbReference>
<sequence>MRSGSQYLDSLEAKREVYVDGRRVEHVLEHEAFRPIAETIAALYDTASDHKNQMIYHSPEIDADANRVFSIPRTHEELVLRRKAIETWANQTHGWVGRSPDHVGAFIAAFASNPNMFARQPHDLGQNVVNYHKKILQESLYVSYAIIPPQVSRATTAHGWAGDYLQVGVVAEDADGIMVRGSQMLATGAVVADELFVSCIKPLTPEDAKFAVSFALPITTPGLKLYCRRPYASGDTSVFDYPLTSQFDETDSLVVFDDVKVPWDRVFVNQVPSDLSKQFYGTGAHVMGNSQAQIRFVTKLRFMAGLARKVAAVNGADKFPGVQEKLGELASLASLVEAAVFASEYNAEPDNEGMWRPQARPLYGAMGMQAEIYPRVLAIVRDLTGGGVLQLPATVNDVLSEDEWPDIERYVQSPGVPAVERIKLFKLVWDAIGSEFAGRHHQYEMFYAGAPFIAKGHSFRNFDYDDAVSRVEGFLSTYKAEAL</sequence>
<keyword evidence="1" id="KW-0285">Flavoprotein</keyword>
<evidence type="ECO:0000259" key="4">
    <source>
        <dbReference type="Pfam" id="PF03241"/>
    </source>
</evidence>
<dbReference type="InterPro" id="IPR036250">
    <property type="entry name" value="AcylCo_DH-like_C"/>
</dbReference>
<proteinExistence type="predicted"/>
<dbReference type="SUPFAM" id="SSF47203">
    <property type="entry name" value="Acyl-CoA dehydrogenase C-terminal domain-like"/>
    <property type="match status" value="1"/>
</dbReference>
<dbReference type="PANTHER" id="PTHR36117:SF3">
    <property type="entry name" value="4-HYDROXYPHENYLACETATE 3-MONOOXYGENASE-RELATED"/>
    <property type="match status" value="1"/>
</dbReference>
<dbReference type="Proteomes" id="UP001056535">
    <property type="component" value="Chromosome"/>
</dbReference>
<feature type="domain" description="HpaB/PvcC/4-BUDH N-terminal" evidence="5">
    <location>
        <begin position="4"/>
        <end position="268"/>
    </location>
</feature>
<gene>
    <name evidence="6" type="ORF">NF557_07955</name>
</gene>
<keyword evidence="7" id="KW-1185">Reference proteome</keyword>
<keyword evidence="2" id="KW-0274">FAD</keyword>
<dbReference type="Pfam" id="PF11794">
    <property type="entry name" value="HpaB_N"/>
    <property type="match status" value="1"/>
</dbReference>
<protein>
    <submittedName>
        <fullName evidence="6">4-hydroxyphenylacetate 3-hydroxylase</fullName>
    </submittedName>
</protein>
<dbReference type="Gene3D" id="1.20.140.10">
    <property type="entry name" value="Butyryl-CoA Dehydrogenase, subunit A, domain 3"/>
    <property type="match status" value="1"/>
</dbReference>
<evidence type="ECO:0000256" key="3">
    <source>
        <dbReference type="ARBA" id="ARBA00023002"/>
    </source>
</evidence>
<evidence type="ECO:0000313" key="6">
    <source>
        <dbReference type="EMBL" id="USQ77812.1"/>
    </source>
</evidence>
<dbReference type="Gene3D" id="1.10.3140.10">
    <property type="entry name" value="4-hydroxybutyryl-coa dehydratase, domain 1"/>
    <property type="match status" value="1"/>
</dbReference>
<evidence type="ECO:0000256" key="2">
    <source>
        <dbReference type="ARBA" id="ARBA00022827"/>
    </source>
</evidence>
<feature type="domain" description="HpaB/PvcC/4-BUDH C-terminal" evidence="4">
    <location>
        <begin position="277"/>
        <end position="475"/>
    </location>
</feature>
<dbReference type="InterPro" id="IPR004925">
    <property type="entry name" value="HpaB/PvcC/4-BUDH"/>
</dbReference>
<evidence type="ECO:0000313" key="7">
    <source>
        <dbReference type="Proteomes" id="UP001056535"/>
    </source>
</evidence>
<evidence type="ECO:0000256" key="1">
    <source>
        <dbReference type="ARBA" id="ARBA00022630"/>
    </source>
</evidence>
<dbReference type="Gene3D" id="2.40.110.10">
    <property type="entry name" value="Butyryl-CoA Dehydrogenase, subunit A, domain 2"/>
    <property type="match status" value="1"/>
</dbReference>